<feature type="transmembrane region" description="Helical" evidence="1">
    <location>
        <begin position="299"/>
        <end position="316"/>
    </location>
</feature>
<feature type="transmembrane region" description="Helical" evidence="1">
    <location>
        <begin position="38"/>
        <end position="56"/>
    </location>
</feature>
<keyword evidence="1" id="KW-0812">Transmembrane</keyword>
<accession>A0A5C6W7J3</accession>
<evidence type="ECO:0000256" key="1">
    <source>
        <dbReference type="SAM" id="Phobius"/>
    </source>
</evidence>
<feature type="transmembrane region" description="Helical" evidence="1">
    <location>
        <begin position="6"/>
        <end position="26"/>
    </location>
</feature>
<name>A0A5C6W7J3_9BACI</name>
<dbReference type="AlphaFoldDB" id="A0A5C6W7J3"/>
<feature type="transmembrane region" description="Helical" evidence="1">
    <location>
        <begin position="273"/>
        <end position="293"/>
    </location>
</feature>
<gene>
    <name evidence="2" type="ORF">FS935_04770</name>
</gene>
<feature type="transmembrane region" description="Helical" evidence="1">
    <location>
        <begin position="204"/>
        <end position="223"/>
    </location>
</feature>
<feature type="transmembrane region" description="Helical" evidence="1">
    <location>
        <begin position="99"/>
        <end position="117"/>
    </location>
</feature>
<protein>
    <submittedName>
        <fullName evidence="2">EpsG family protein</fullName>
    </submittedName>
</protein>
<dbReference type="EMBL" id="VOQF01000002">
    <property type="protein sequence ID" value="TXC92370.1"/>
    <property type="molecule type" value="Genomic_DNA"/>
</dbReference>
<proteinExistence type="predicted"/>
<organism evidence="2 3">
    <name type="scientific">Metabacillus litoralis</name>
    <dbReference type="NCBI Taxonomy" id="152268"/>
    <lineage>
        <taxon>Bacteria</taxon>
        <taxon>Bacillati</taxon>
        <taxon>Bacillota</taxon>
        <taxon>Bacilli</taxon>
        <taxon>Bacillales</taxon>
        <taxon>Bacillaceae</taxon>
        <taxon>Metabacillus</taxon>
    </lineage>
</organism>
<feature type="transmembrane region" description="Helical" evidence="1">
    <location>
        <begin position="323"/>
        <end position="338"/>
    </location>
</feature>
<sequence length="355" mass="41188">MTVMWINLGVVYTLSLLARYFSQPLYFGSQFVKPSKVLVYLVISSLVLVSGLRNNIGDTYFYMHSYSNTQFSLSSIDFTGDFGFNLLQMFLQTFTTDPQILIFTTALITNSLIVLVLSKYSRMFELAVYVYITSGMFTVSMNGIRQYLAAGIIFIATKYIIDGNFKRYFFVILFASTFHKTALVLLPIYFIVRRKAWTKVTFGLIIGSIFIVMGFNLFVDLLFTSLENTQYGHYSEFQEGGASILRLVVNTAPIVIAFLGREKLREIWPKSDYIVNLSIISTLFLLISTQNWIFARFNIYFGLYNLILISWLIVLFKDSSKKFIYYAILVCYFLYFYYEQVMSLNIVIESKYYNF</sequence>
<reference evidence="2 3" key="1">
    <citation type="journal article" date="2005" name="Int. J. Syst. Evol. Microbiol.">
        <title>Bacillus litoralis sp. nov., isolated from a tidal flat of the Yellow Sea in Korea.</title>
        <authorList>
            <person name="Yoon J.H."/>
            <person name="Oh T.K."/>
        </authorList>
    </citation>
    <scope>NUCLEOTIDE SEQUENCE [LARGE SCALE GENOMIC DNA]</scope>
    <source>
        <strain evidence="2 3">SW-211</strain>
    </source>
</reference>
<comment type="caution">
    <text evidence="2">The sequence shown here is derived from an EMBL/GenBank/DDBJ whole genome shotgun (WGS) entry which is preliminary data.</text>
</comment>
<keyword evidence="1" id="KW-0472">Membrane</keyword>
<feature type="transmembrane region" description="Helical" evidence="1">
    <location>
        <begin position="168"/>
        <end position="192"/>
    </location>
</feature>
<dbReference type="Proteomes" id="UP000321363">
    <property type="component" value="Unassembled WGS sequence"/>
</dbReference>
<feature type="transmembrane region" description="Helical" evidence="1">
    <location>
        <begin position="243"/>
        <end position="261"/>
    </location>
</feature>
<evidence type="ECO:0000313" key="2">
    <source>
        <dbReference type="EMBL" id="TXC92370.1"/>
    </source>
</evidence>
<evidence type="ECO:0000313" key="3">
    <source>
        <dbReference type="Proteomes" id="UP000321363"/>
    </source>
</evidence>
<dbReference type="OrthoDB" id="1649543at2"/>
<keyword evidence="1" id="KW-1133">Transmembrane helix</keyword>
<dbReference type="InterPro" id="IPR049458">
    <property type="entry name" value="EpsG-like"/>
</dbReference>
<dbReference type="RefSeq" id="WP_146946413.1">
    <property type="nucleotide sequence ID" value="NZ_VOQF01000002.1"/>
</dbReference>
<keyword evidence="3" id="KW-1185">Reference proteome</keyword>
<dbReference type="Pfam" id="PF14897">
    <property type="entry name" value="EpsG"/>
    <property type="match status" value="1"/>
</dbReference>
<feature type="transmembrane region" description="Helical" evidence="1">
    <location>
        <begin position="129"/>
        <end position="156"/>
    </location>
</feature>